<evidence type="ECO:0000313" key="4">
    <source>
        <dbReference type="EMBL" id="KFL35453.1"/>
    </source>
</evidence>
<evidence type="ECO:0000256" key="1">
    <source>
        <dbReference type="ARBA" id="ARBA00022884"/>
    </source>
</evidence>
<comment type="caution">
    <text evidence="4">The sequence shown here is derived from an EMBL/GenBank/DDBJ whole genome shotgun (WGS) entry which is preliminary data.</text>
</comment>
<dbReference type="InterPro" id="IPR001890">
    <property type="entry name" value="RNA-binding_CRM"/>
</dbReference>
<dbReference type="OrthoDB" id="9797519at2"/>
<dbReference type="STRING" id="1121014.N788_08210"/>
<dbReference type="EMBL" id="AVCJ01000051">
    <property type="protein sequence ID" value="KFL35453.1"/>
    <property type="molecule type" value="Genomic_DNA"/>
</dbReference>
<dbReference type="Gene3D" id="3.30.110.60">
    <property type="entry name" value="YhbY-like"/>
    <property type="match status" value="1"/>
</dbReference>
<dbReference type="GO" id="GO:0003723">
    <property type="term" value="F:RNA binding"/>
    <property type="evidence" value="ECO:0007669"/>
    <property type="project" value="UniProtKB-UniRule"/>
</dbReference>
<dbReference type="RefSeq" id="WP_034225867.1">
    <property type="nucleotide sequence ID" value="NZ_AVCJ01000051.1"/>
</dbReference>
<reference evidence="4 5" key="2">
    <citation type="journal article" date="2015" name="Stand. Genomic Sci.">
        <title>High quality draft genomic sequence of Arenimonas donghaensis DSM 18148(T).</title>
        <authorList>
            <person name="Chen F."/>
            <person name="Wang H."/>
            <person name="Cao Y."/>
            <person name="Li X."/>
            <person name="Wang G."/>
        </authorList>
    </citation>
    <scope>NUCLEOTIDE SEQUENCE [LARGE SCALE GENOMIC DNA]</scope>
    <source>
        <strain evidence="4 5">HO3-R19</strain>
    </source>
</reference>
<dbReference type="PANTHER" id="PTHR40065:SF3">
    <property type="entry name" value="RNA-BINDING PROTEIN YHBY"/>
    <property type="match status" value="1"/>
</dbReference>
<dbReference type="SMART" id="SM01103">
    <property type="entry name" value="CRS1_YhbY"/>
    <property type="match status" value="1"/>
</dbReference>
<dbReference type="AlphaFoldDB" id="A0A087MF00"/>
<organism evidence="4 5">
    <name type="scientific">Arenimonas donghaensis DSM 18148 = HO3-R19</name>
    <dbReference type="NCBI Taxonomy" id="1121014"/>
    <lineage>
        <taxon>Bacteria</taxon>
        <taxon>Pseudomonadati</taxon>
        <taxon>Pseudomonadota</taxon>
        <taxon>Gammaproteobacteria</taxon>
        <taxon>Lysobacterales</taxon>
        <taxon>Lysobacteraceae</taxon>
        <taxon>Arenimonas</taxon>
    </lineage>
</organism>
<gene>
    <name evidence="4" type="ORF">N788_08210</name>
</gene>
<dbReference type="Proteomes" id="UP000029085">
    <property type="component" value="Unassembled WGS sequence"/>
</dbReference>
<accession>A0A087MF00</accession>
<keyword evidence="1 2" id="KW-0694">RNA-binding</keyword>
<reference evidence="5" key="1">
    <citation type="submission" date="2013-08" db="EMBL/GenBank/DDBJ databases">
        <title>Genome sequencing of Arenimonas donghaensis.</title>
        <authorList>
            <person name="Chen F."/>
            <person name="Wang G."/>
        </authorList>
    </citation>
    <scope>NUCLEOTIDE SEQUENCE [LARGE SCALE GENOMIC DNA]</scope>
    <source>
        <strain evidence="5">HO3-R19</strain>
    </source>
</reference>
<dbReference type="Pfam" id="PF01985">
    <property type="entry name" value="CRS1_YhbY"/>
    <property type="match status" value="1"/>
</dbReference>
<dbReference type="SUPFAM" id="SSF75471">
    <property type="entry name" value="YhbY-like"/>
    <property type="match status" value="1"/>
</dbReference>
<feature type="domain" description="CRM" evidence="3">
    <location>
        <begin position="3"/>
        <end position="99"/>
    </location>
</feature>
<dbReference type="NCBIfam" id="TIGR00253">
    <property type="entry name" value="RNA_bind_YhbY"/>
    <property type="match status" value="1"/>
</dbReference>
<dbReference type="PATRIC" id="fig|1121014.3.peg.2539"/>
<protein>
    <recommendedName>
        <fullName evidence="3">CRM domain-containing protein</fullName>
    </recommendedName>
</protein>
<keyword evidence="5" id="KW-1185">Reference proteome</keyword>
<evidence type="ECO:0000259" key="3">
    <source>
        <dbReference type="PROSITE" id="PS51295"/>
    </source>
</evidence>
<dbReference type="InterPro" id="IPR017924">
    <property type="entry name" value="RNA-binding_YhbY"/>
</dbReference>
<dbReference type="InterPro" id="IPR035920">
    <property type="entry name" value="YhbY-like_sf"/>
</dbReference>
<name>A0A087MF00_9GAMM</name>
<dbReference type="InterPro" id="IPR051925">
    <property type="entry name" value="RNA-binding_domain"/>
</dbReference>
<proteinExistence type="predicted"/>
<dbReference type="PROSITE" id="PS51295">
    <property type="entry name" value="CRM"/>
    <property type="match status" value="1"/>
</dbReference>
<sequence length="101" mass="11220">MATALSNTQKRYLRGLAHDLKAVLIVGAKGITDALVTEAGQALEHHELLKVKIHAGDRELRDEWIAELCKRTDSTLVARIGNVAVLYRRRADKPLIVLPKD</sequence>
<evidence type="ECO:0000313" key="5">
    <source>
        <dbReference type="Proteomes" id="UP000029085"/>
    </source>
</evidence>
<evidence type="ECO:0000256" key="2">
    <source>
        <dbReference type="PROSITE-ProRule" id="PRU00626"/>
    </source>
</evidence>
<dbReference type="PANTHER" id="PTHR40065">
    <property type="entry name" value="RNA-BINDING PROTEIN YHBY"/>
    <property type="match status" value="1"/>
</dbReference>